<feature type="transmembrane region" description="Helical" evidence="1">
    <location>
        <begin position="53"/>
        <end position="74"/>
    </location>
</feature>
<gene>
    <name evidence="2" type="ORF">NJ959_17975</name>
</gene>
<accession>A0AAE3GV30</accession>
<name>A0AAE3GV30_9CYAN</name>
<organism evidence="2 3">
    <name type="scientific">Limnofasciculus baicalensis BBK-W-15</name>
    <dbReference type="NCBI Taxonomy" id="2699891"/>
    <lineage>
        <taxon>Bacteria</taxon>
        <taxon>Bacillati</taxon>
        <taxon>Cyanobacteriota</taxon>
        <taxon>Cyanophyceae</taxon>
        <taxon>Coleofasciculales</taxon>
        <taxon>Coleofasciculaceae</taxon>
        <taxon>Limnofasciculus</taxon>
        <taxon>Limnofasciculus baicalensis</taxon>
    </lineage>
</organism>
<dbReference type="AlphaFoldDB" id="A0AAE3GV30"/>
<proteinExistence type="predicted"/>
<dbReference type="Proteomes" id="UP001204953">
    <property type="component" value="Unassembled WGS sequence"/>
</dbReference>
<keyword evidence="1" id="KW-0472">Membrane</keyword>
<protein>
    <submittedName>
        <fullName evidence="2">Uncharacterized protein</fullName>
    </submittedName>
</protein>
<evidence type="ECO:0000256" key="1">
    <source>
        <dbReference type="SAM" id="Phobius"/>
    </source>
</evidence>
<evidence type="ECO:0000313" key="2">
    <source>
        <dbReference type="EMBL" id="MCP2730323.1"/>
    </source>
</evidence>
<keyword evidence="3" id="KW-1185">Reference proteome</keyword>
<dbReference type="EMBL" id="JAMZMM010000189">
    <property type="protein sequence ID" value="MCP2730323.1"/>
    <property type="molecule type" value="Genomic_DNA"/>
</dbReference>
<sequence>MKSTKSQLLPELSQYCSHLTADYIESIKFQGNQMKRQGSQKNRRQPNFPVWQVSLPLCTVIIFAIGSLTTIYMVNGRYRFNVEITPQGLKIKTDVDKRESNPTTGKYN</sequence>
<evidence type="ECO:0000313" key="3">
    <source>
        <dbReference type="Proteomes" id="UP001204953"/>
    </source>
</evidence>
<keyword evidence="1" id="KW-0812">Transmembrane</keyword>
<reference evidence="2" key="1">
    <citation type="submission" date="2022-06" db="EMBL/GenBank/DDBJ databases">
        <title>New cyanobacteria of genus Symplocastrum in benthos of Lake Baikal.</title>
        <authorList>
            <person name="Sorokovikova E."/>
            <person name="Tikhonova I."/>
            <person name="Krasnopeev A."/>
            <person name="Evseev P."/>
            <person name="Gladkikh A."/>
            <person name="Belykh O."/>
        </authorList>
    </citation>
    <scope>NUCLEOTIDE SEQUENCE</scope>
    <source>
        <strain evidence="2">BBK-W-15</strain>
    </source>
</reference>
<dbReference type="RefSeq" id="WP_254013086.1">
    <property type="nucleotide sequence ID" value="NZ_JAMZMM010000189.1"/>
</dbReference>
<keyword evidence="1" id="KW-1133">Transmembrane helix</keyword>
<comment type="caution">
    <text evidence="2">The sequence shown here is derived from an EMBL/GenBank/DDBJ whole genome shotgun (WGS) entry which is preliminary data.</text>
</comment>